<comment type="caution">
    <text evidence="1">The sequence shown here is derived from an EMBL/GenBank/DDBJ whole genome shotgun (WGS) entry which is preliminary data.</text>
</comment>
<keyword evidence="1" id="KW-0808">Transferase</keyword>
<dbReference type="EMBL" id="BLAL01000354">
    <property type="protein sequence ID" value="GET04315.1"/>
    <property type="molecule type" value="Genomic_DNA"/>
</dbReference>
<keyword evidence="1" id="KW-0489">Methyltransferase</keyword>
<proteinExistence type="predicted"/>
<sequence length="87" mass="10199">MYVCSDAYFADYPKFLAETKLVADELGEDHIWSEIFFSEATEQDKERIKANLSQYTSADVTPRNHQEVTQFVYPLREQSHVEEEETC</sequence>
<dbReference type="Proteomes" id="UP000615446">
    <property type="component" value="Unassembled WGS sequence"/>
</dbReference>
<gene>
    <name evidence="1" type="ORF">RCL2_003062100</name>
</gene>
<organism evidence="1 2">
    <name type="scientific">Rhizophagus clarus</name>
    <dbReference type="NCBI Taxonomy" id="94130"/>
    <lineage>
        <taxon>Eukaryota</taxon>
        <taxon>Fungi</taxon>
        <taxon>Fungi incertae sedis</taxon>
        <taxon>Mucoromycota</taxon>
        <taxon>Glomeromycotina</taxon>
        <taxon>Glomeromycetes</taxon>
        <taxon>Glomerales</taxon>
        <taxon>Glomeraceae</taxon>
        <taxon>Rhizophagus</taxon>
    </lineage>
</organism>
<reference evidence="1" key="1">
    <citation type="submission" date="2019-10" db="EMBL/GenBank/DDBJ databases">
        <title>Conservation and host-specific expression of non-tandemly repeated heterogenous ribosome RNA gene in arbuscular mycorrhizal fungi.</title>
        <authorList>
            <person name="Maeda T."/>
            <person name="Kobayashi Y."/>
            <person name="Nakagawa T."/>
            <person name="Ezawa T."/>
            <person name="Yamaguchi K."/>
            <person name="Bino T."/>
            <person name="Nishimoto Y."/>
            <person name="Shigenobu S."/>
            <person name="Kawaguchi M."/>
        </authorList>
    </citation>
    <scope>NUCLEOTIDE SEQUENCE</scope>
    <source>
        <strain evidence="1">HR1</strain>
    </source>
</reference>
<evidence type="ECO:0000313" key="1">
    <source>
        <dbReference type="EMBL" id="GET04315.1"/>
    </source>
</evidence>
<dbReference type="GO" id="GO:0032259">
    <property type="term" value="P:methylation"/>
    <property type="evidence" value="ECO:0007669"/>
    <property type="project" value="UniProtKB-KW"/>
</dbReference>
<dbReference type="GO" id="GO:0008168">
    <property type="term" value="F:methyltransferase activity"/>
    <property type="evidence" value="ECO:0007669"/>
    <property type="project" value="UniProtKB-KW"/>
</dbReference>
<protein>
    <submittedName>
        <fullName evidence="1">Lysine-specific demethylase REF6-like</fullName>
    </submittedName>
</protein>
<accession>A0A8H3R955</accession>
<dbReference type="AlphaFoldDB" id="A0A8H3R955"/>
<evidence type="ECO:0000313" key="2">
    <source>
        <dbReference type="Proteomes" id="UP000615446"/>
    </source>
</evidence>
<name>A0A8H3R955_9GLOM</name>